<name>A0A1I3XBQ3_9GAMM</name>
<dbReference type="RefSeq" id="WP_012368863.1">
    <property type="nucleotide sequence ID" value="NZ_CAWNQB010000020.1"/>
</dbReference>
<dbReference type="GeneID" id="6166508"/>
<evidence type="ECO:0000313" key="4">
    <source>
        <dbReference type="Proteomes" id="UP000224607"/>
    </source>
</evidence>
<dbReference type="Proteomes" id="UP000224607">
    <property type="component" value="Unassembled WGS sequence"/>
</dbReference>
<protein>
    <recommendedName>
        <fullName evidence="5">XRE family transcriptional regulator</fullName>
    </recommendedName>
</protein>
<dbReference type="Proteomes" id="UP000198919">
    <property type="component" value="Unassembled WGS sequence"/>
</dbReference>
<dbReference type="AlphaFoldDB" id="A0A1I3XBQ3"/>
<reference evidence="3" key="2">
    <citation type="submission" date="2016-10" db="EMBL/GenBank/DDBJ databases">
        <authorList>
            <person name="Varghese N."/>
            <person name="Submissions S."/>
        </authorList>
    </citation>
    <scope>NUCLEOTIDE SEQUENCE [LARGE SCALE GENOMIC DNA]</scope>
    <source>
        <strain evidence="3">DSM 17908</strain>
    </source>
</reference>
<dbReference type="STRING" id="351675.SAMN05421680_13332"/>
<evidence type="ECO:0000313" key="2">
    <source>
        <dbReference type="EMBL" id="SFK16847.1"/>
    </source>
</evidence>
<organism evidence="2 3">
    <name type="scientific">Xenorhabdus mauleonii</name>
    <dbReference type="NCBI Taxonomy" id="351675"/>
    <lineage>
        <taxon>Bacteria</taxon>
        <taxon>Pseudomonadati</taxon>
        <taxon>Pseudomonadota</taxon>
        <taxon>Gammaproteobacteria</taxon>
        <taxon>Enterobacterales</taxon>
        <taxon>Morganellaceae</taxon>
        <taxon>Xenorhabdus</taxon>
    </lineage>
</organism>
<proteinExistence type="predicted"/>
<evidence type="ECO:0000313" key="1">
    <source>
        <dbReference type="EMBL" id="PHM36548.1"/>
    </source>
</evidence>
<dbReference type="EMBL" id="FORG01000033">
    <property type="protein sequence ID" value="SFK16847.1"/>
    <property type="molecule type" value="Genomic_DNA"/>
</dbReference>
<evidence type="ECO:0008006" key="5">
    <source>
        <dbReference type="Google" id="ProtNLM"/>
    </source>
</evidence>
<reference evidence="1 4" key="3">
    <citation type="journal article" date="2017" name="Nat. Microbiol.">
        <title>Natural product diversity associated with the nematode symbionts Photorhabdus and Xenorhabdus.</title>
        <authorList>
            <person name="Tobias N.J."/>
            <person name="Wolff H."/>
            <person name="Djahanschiri B."/>
            <person name="Grundmann F."/>
            <person name="Kronenwerth M."/>
            <person name="Shi Y.M."/>
            <person name="Simonyi S."/>
            <person name="Grun P."/>
            <person name="Shapiro-Ilan D."/>
            <person name="Pidot S.J."/>
            <person name="Stinear T.P."/>
            <person name="Ebersberger I."/>
            <person name="Bode H.B."/>
        </authorList>
    </citation>
    <scope>NUCLEOTIDE SEQUENCE [LARGE SCALE GENOMIC DNA]</scope>
    <source>
        <strain evidence="1 4">DSM 17908</strain>
    </source>
</reference>
<evidence type="ECO:0000313" key="3">
    <source>
        <dbReference type="Proteomes" id="UP000198919"/>
    </source>
</evidence>
<accession>A0A1I3XBQ3</accession>
<dbReference type="EMBL" id="NITY01000027">
    <property type="protein sequence ID" value="PHM36548.1"/>
    <property type="molecule type" value="Genomic_DNA"/>
</dbReference>
<reference evidence="2" key="1">
    <citation type="submission" date="2016-10" db="EMBL/GenBank/DDBJ databases">
        <authorList>
            <person name="de Groot N.N."/>
        </authorList>
    </citation>
    <scope>NUCLEOTIDE SEQUENCE [LARGE SCALE GENOMIC DNA]</scope>
    <source>
        <strain evidence="2">DSM 17908</strain>
    </source>
</reference>
<gene>
    <name evidence="2" type="ORF">SAMN05421680_13332</name>
    <name evidence="1" type="ORF">Xmau_04218</name>
</gene>
<sequence>MLRLMREHQITQKKAAELICIQTMRPCSVRAIKSWVNDPDKPSSRTCPDWAVKALTMALEKE</sequence>
<keyword evidence="4" id="KW-1185">Reference proteome</keyword>